<gene>
    <name evidence="3" type="ORF">PACLA_8A074164</name>
</gene>
<dbReference type="EMBL" id="CACRXK020013546">
    <property type="protein sequence ID" value="CAB4025330.1"/>
    <property type="molecule type" value="Genomic_DNA"/>
</dbReference>
<reference evidence="3" key="1">
    <citation type="submission" date="2020-04" db="EMBL/GenBank/DDBJ databases">
        <authorList>
            <person name="Alioto T."/>
            <person name="Alioto T."/>
            <person name="Gomez Garrido J."/>
        </authorList>
    </citation>
    <scope>NUCLEOTIDE SEQUENCE</scope>
    <source>
        <strain evidence="3">A484AB</strain>
    </source>
</reference>
<evidence type="ECO:0000313" key="3">
    <source>
        <dbReference type="EMBL" id="CAB4025330.1"/>
    </source>
</evidence>
<protein>
    <submittedName>
        <fullName evidence="3">Zinc finger MYM-type 1-like</fullName>
    </submittedName>
</protein>
<dbReference type="SUPFAM" id="SSF53098">
    <property type="entry name" value="Ribonuclease H-like"/>
    <property type="match status" value="1"/>
</dbReference>
<name>A0A6S7J8L2_PARCT</name>
<keyword evidence="4" id="KW-1185">Reference proteome</keyword>
<dbReference type="Pfam" id="PF14291">
    <property type="entry name" value="DUF4371"/>
    <property type="match status" value="1"/>
</dbReference>
<feature type="compositionally biased region" description="Basic and acidic residues" evidence="1">
    <location>
        <begin position="16"/>
        <end position="26"/>
    </location>
</feature>
<dbReference type="OrthoDB" id="6762374at2759"/>
<dbReference type="PANTHER" id="PTHR45749">
    <property type="match status" value="1"/>
</dbReference>
<dbReference type="InterPro" id="IPR025398">
    <property type="entry name" value="DUF4371"/>
</dbReference>
<accession>A0A6S7J8L2</accession>
<sequence length="640" mass="73816">MSAGRSRSIKEFFKCKELESQHKDDNPSLSASSDEETERRDLSDSANQDESFGEEHQPITVLDKNINDHQGSAKCKNICCAEDSSERFQPRSKTILEKTSQASGVGKNFRVRTFQVVWYNNYSWITLCGTSYLVFCHYWRKAKQKGLLTFSSKQEKAFTLDGFGNWKKALQRFKEHESSQCHKESMEKIILMHQPSVASKLATELENSQALHRTLLKKEISSIKYLLRQGMPLRGHKDKDGNLYQMLKTRAEDVPEISKWLELKRYQSPQIVNEIISLMGQEVLRGILVKIREAGYFGLMADETRDISNKEQLVDVLVRYILPLNQCRGQGYDGAAAMSGRFNGVSTQIQQEEPRAIPVHCLAHSLNLCLQDYVFKSFRLIQDALDLVREAVHIVNKSPKRAEIFNEKQMEDEETIFYGHQNLKPLCPTRWTVRSDAIKAVLDNYEALKETCNDVVDEGGDVALKADGMLRRLKKFSTLFGLRLSYLVFSPGEELSRTLQSKDCNIQEAINSSNLTGNYYKRMRSDKEFNGFYDRVVKESEGKTKAPFLARQRKVPARFDDGAPGHDFGSPKAFHRQQYFEVLDLVYQELVRRFDQKSFTLLRDIEQLLLRAANGNHFVLKNRFLTFTRTILTWFVWSYI</sequence>
<proteinExistence type="predicted"/>
<dbReference type="AlphaFoldDB" id="A0A6S7J8L2"/>
<evidence type="ECO:0000259" key="2">
    <source>
        <dbReference type="Pfam" id="PF14291"/>
    </source>
</evidence>
<dbReference type="PANTHER" id="PTHR45749:SF21">
    <property type="entry name" value="DUF4371 DOMAIN-CONTAINING PROTEIN"/>
    <property type="match status" value="1"/>
</dbReference>
<dbReference type="InterPro" id="IPR012337">
    <property type="entry name" value="RNaseH-like_sf"/>
</dbReference>
<evidence type="ECO:0000256" key="1">
    <source>
        <dbReference type="SAM" id="MobiDB-lite"/>
    </source>
</evidence>
<organism evidence="3 4">
    <name type="scientific">Paramuricea clavata</name>
    <name type="common">Red gorgonian</name>
    <name type="synonym">Violescent sea-whip</name>
    <dbReference type="NCBI Taxonomy" id="317549"/>
    <lineage>
        <taxon>Eukaryota</taxon>
        <taxon>Metazoa</taxon>
        <taxon>Cnidaria</taxon>
        <taxon>Anthozoa</taxon>
        <taxon>Octocorallia</taxon>
        <taxon>Malacalcyonacea</taxon>
        <taxon>Plexauridae</taxon>
        <taxon>Paramuricea</taxon>
    </lineage>
</organism>
<evidence type="ECO:0000313" key="4">
    <source>
        <dbReference type="Proteomes" id="UP001152795"/>
    </source>
</evidence>
<comment type="caution">
    <text evidence="3">The sequence shown here is derived from an EMBL/GenBank/DDBJ whole genome shotgun (WGS) entry which is preliminary data.</text>
</comment>
<feature type="domain" description="DUF4371" evidence="2">
    <location>
        <begin position="158"/>
        <end position="319"/>
    </location>
</feature>
<feature type="region of interest" description="Disordered" evidence="1">
    <location>
        <begin position="16"/>
        <end position="59"/>
    </location>
</feature>
<dbReference type="Proteomes" id="UP001152795">
    <property type="component" value="Unassembled WGS sequence"/>
</dbReference>